<dbReference type="Pfam" id="PF08378">
    <property type="entry name" value="NERD"/>
    <property type="match status" value="1"/>
</dbReference>
<dbReference type="PROSITE" id="PS50965">
    <property type="entry name" value="NERD"/>
    <property type="match status" value="1"/>
</dbReference>
<feature type="domain" description="NERD" evidence="1">
    <location>
        <begin position="50"/>
        <end position="167"/>
    </location>
</feature>
<dbReference type="Proteomes" id="UP000318138">
    <property type="component" value="Chromosome"/>
</dbReference>
<dbReference type="InterPro" id="IPR011528">
    <property type="entry name" value="NERD"/>
</dbReference>
<sequence>MEIAMGGAALVIKPRKTPVSFRHFDALIRRLEVRHPLVWQVQQDYDNAKAGFAGEESLDFQLSLLRPAEHYILHQVRLQVNEHVFEIDTLIVYSNMIVILEVKNFSGRLDFCDELGQLVQHRSKEEPRALRYPMSQLERQQLLLREWLAKHFPQKIEVHGFVVLVNRASIVQGGDLIDGLVRADKLPFVLNRLALVERKLRLEAVDQKRLAMKIAGACKEPYVDLVEWYAIESEYIRGGVYCSSCKSWHVERLRDRWCCKSCGHVDKDMHKEVLRDYQLLFGNVITCKEACRWLGLKKGTCLKLLKDISEPTSLSRKKVYYSLKSLT</sequence>
<proteinExistence type="predicted"/>
<evidence type="ECO:0000313" key="3">
    <source>
        <dbReference type="Proteomes" id="UP000318138"/>
    </source>
</evidence>
<protein>
    <submittedName>
        <fullName evidence="2">NERD domain-containing protein</fullName>
    </submittedName>
</protein>
<gene>
    <name evidence="2" type="ORF">FLK61_38260</name>
</gene>
<dbReference type="EMBL" id="CP041372">
    <property type="protein sequence ID" value="QKS72472.1"/>
    <property type="molecule type" value="Genomic_DNA"/>
</dbReference>
<organism evidence="2 3">
    <name type="scientific">Paenalkalicoccus suaedae</name>
    <dbReference type="NCBI Taxonomy" id="2592382"/>
    <lineage>
        <taxon>Bacteria</taxon>
        <taxon>Bacillati</taxon>
        <taxon>Bacillota</taxon>
        <taxon>Bacilli</taxon>
        <taxon>Bacillales</taxon>
        <taxon>Bacillaceae</taxon>
        <taxon>Paenalkalicoccus</taxon>
    </lineage>
</organism>
<name>A0A859FIG7_9BACI</name>
<dbReference type="AlphaFoldDB" id="A0A859FIG7"/>
<keyword evidence="3" id="KW-1185">Reference proteome</keyword>
<evidence type="ECO:0000259" key="1">
    <source>
        <dbReference type="PROSITE" id="PS50965"/>
    </source>
</evidence>
<accession>A0A859FIG7</accession>
<reference evidence="3" key="1">
    <citation type="submission" date="2019-07" db="EMBL/GenBank/DDBJ databases">
        <title>Bacillus alkalisoli sp. nov. isolated from saline soil.</title>
        <authorList>
            <person name="Sun J.-Q."/>
            <person name="Xu L."/>
        </authorList>
    </citation>
    <scope>NUCLEOTIDE SEQUENCE [LARGE SCALE GENOMIC DNA]</scope>
    <source>
        <strain evidence="3">M4U3P1</strain>
    </source>
</reference>
<dbReference type="KEGG" id="psua:FLK61_38260"/>
<evidence type="ECO:0000313" key="2">
    <source>
        <dbReference type="EMBL" id="QKS72472.1"/>
    </source>
</evidence>